<keyword evidence="3" id="KW-1185">Reference proteome</keyword>
<keyword evidence="1" id="KW-0472">Membrane</keyword>
<reference evidence="2 3" key="1">
    <citation type="journal article" date="2016" name="Nat. Commun.">
        <title>Ectomycorrhizal ecology is imprinted in the genome of the dominant symbiotic fungus Cenococcum geophilum.</title>
        <authorList>
            <consortium name="DOE Joint Genome Institute"/>
            <person name="Peter M."/>
            <person name="Kohler A."/>
            <person name="Ohm R.A."/>
            <person name="Kuo A."/>
            <person name="Krutzmann J."/>
            <person name="Morin E."/>
            <person name="Arend M."/>
            <person name="Barry K.W."/>
            <person name="Binder M."/>
            <person name="Choi C."/>
            <person name="Clum A."/>
            <person name="Copeland A."/>
            <person name="Grisel N."/>
            <person name="Haridas S."/>
            <person name="Kipfer T."/>
            <person name="LaButti K."/>
            <person name="Lindquist E."/>
            <person name="Lipzen A."/>
            <person name="Maire R."/>
            <person name="Meier B."/>
            <person name="Mihaltcheva S."/>
            <person name="Molinier V."/>
            <person name="Murat C."/>
            <person name="Poggeler S."/>
            <person name="Quandt C.A."/>
            <person name="Sperisen C."/>
            <person name="Tritt A."/>
            <person name="Tisserant E."/>
            <person name="Crous P.W."/>
            <person name="Henrissat B."/>
            <person name="Nehls U."/>
            <person name="Egli S."/>
            <person name="Spatafora J.W."/>
            <person name="Grigoriev I.V."/>
            <person name="Martin F.M."/>
        </authorList>
    </citation>
    <scope>NUCLEOTIDE SEQUENCE [LARGE SCALE GENOMIC DNA]</scope>
    <source>
        <strain evidence="2 3">CBS 207.34</strain>
    </source>
</reference>
<evidence type="ECO:0000256" key="1">
    <source>
        <dbReference type="SAM" id="Phobius"/>
    </source>
</evidence>
<keyword evidence="1" id="KW-1133">Transmembrane helix</keyword>
<feature type="transmembrane region" description="Helical" evidence="1">
    <location>
        <begin position="12"/>
        <end position="34"/>
    </location>
</feature>
<feature type="transmembrane region" description="Helical" evidence="1">
    <location>
        <begin position="78"/>
        <end position="96"/>
    </location>
</feature>
<dbReference type="OrthoDB" id="2213137at2759"/>
<dbReference type="EMBL" id="KV750329">
    <property type="protein sequence ID" value="OCL05272.1"/>
    <property type="molecule type" value="Genomic_DNA"/>
</dbReference>
<feature type="transmembrane region" description="Helical" evidence="1">
    <location>
        <begin position="132"/>
        <end position="149"/>
    </location>
</feature>
<keyword evidence="1" id="KW-0812">Transmembrane</keyword>
<organism evidence="2 3">
    <name type="scientific">Glonium stellatum</name>
    <dbReference type="NCBI Taxonomy" id="574774"/>
    <lineage>
        <taxon>Eukaryota</taxon>
        <taxon>Fungi</taxon>
        <taxon>Dikarya</taxon>
        <taxon>Ascomycota</taxon>
        <taxon>Pezizomycotina</taxon>
        <taxon>Dothideomycetes</taxon>
        <taxon>Pleosporomycetidae</taxon>
        <taxon>Gloniales</taxon>
        <taxon>Gloniaceae</taxon>
        <taxon>Glonium</taxon>
    </lineage>
</organism>
<evidence type="ECO:0000313" key="3">
    <source>
        <dbReference type="Proteomes" id="UP000250140"/>
    </source>
</evidence>
<proteinExistence type="predicted"/>
<feature type="transmembrane region" description="Helical" evidence="1">
    <location>
        <begin position="108"/>
        <end position="126"/>
    </location>
</feature>
<dbReference type="AlphaFoldDB" id="A0A8E2EUQ5"/>
<evidence type="ECO:0000313" key="2">
    <source>
        <dbReference type="EMBL" id="OCL05272.1"/>
    </source>
</evidence>
<gene>
    <name evidence="2" type="ORF">AOQ84DRAFT_413909</name>
</gene>
<sequence length="150" mass="16850">MGISLERTFFRLRLFNGLFTIFSSFDDPIIIISYSPSRGLSFLRHFSFWMLHIGNNNSSHQSIFCPTAEEIDLSSTTGMLLVAILYATPVSRNIIVEMINDYYQVSNVILFSTIGSTAAASLFWAFSSQMMLLTIFSTIYGFFGGGFSSR</sequence>
<protein>
    <submittedName>
        <fullName evidence="2">Uncharacterized protein</fullName>
    </submittedName>
</protein>
<name>A0A8E2EUQ5_9PEZI</name>
<accession>A0A8E2EUQ5</accession>
<dbReference type="Proteomes" id="UP000250140">
    <property type="component" value="Unassembled WGS sequence"/>
</dbReference>